<evidence type="ECO:0000313" key="13">
    <source>
        <dbReference type="Proteomes" id="UP000246800"/>
    </source>
</evidence>
<gene>
    <name evidence="12" type="ORF">DD902_16525</name>
</gene>
<feature type="transmembrane region" description="Helical" evidence="10">
    <location>
        <begin position="21"/>
        <end position="45"/>
    </location>
</feature>
<evidence type="ECO:0000259" key="11">
    <source>
        <dbReference type="Pfam" id="PF00361"/>
    </source>
</evidence>
<feature type="non-terminal residue" evidence="12">
    <location>
        <position position="1"/>
    </location>
</feature>
<comment type="caution">
    <text evidence="12">The sequence shown here is derived from an EMBL/GenBank/DDBJ whole genome shotgun (WGS) entry which is preliminary data.</text>
</comment>
<dbReference type="Proteomes" id="UP000246800">
    <property type="component" value="Unassembled WGS sequence"/>
</dbReference>
<evidence type="ECO:0000256" key="5">
    <source>
        <dbReference type="ARBA" id="ARBA00022692"/>
    </source>
</evidence>
<evidence type="ECO:0000256" key="7">
    <source>
        <dbReference type="ARBA" id="ARBA00023065"/>
    </source>
</evidence>
<organism evidence="12 13">
    <name type="scientific">Staphylococcus pseudintermedius</name>
    <dbReference type="NCBI Taxonomy" id="283734"/>
    <lineage>
        <taxon>Bacteria</taxon>
        <taxon>Bacillati</taxon>
        <taxon>Bacillota</taxon>
        <taxon>Bacilli</taxon>
        <taxon>Bacillales</taxon>
        <taxon>Staphylococcaceae</taxon>
        <taxon>Staphylococcus</taxon>
        <taxon>Staphylococcus intermedius group</taxon>
    </lineage>
</organism>
<feature type="transmembrane region" description="Helical" evidence="10">
    <location>
        <begin position="90"/>
        <end position="110"/>
    </location>
</feature>
<protein>
    <recommendedName>
        <fullName evidence="11">NADH:quinone oxidoreductase/Mrp antiporter transmembrane domain-containing protein</fullName>
    </recommendedName>
</protein>
<keyword evidence="7" id="KW-0406">Ion transport</keyword>
<evidence type="ECO:0000256" key="4">
    <source>
        <dbReference type="ARBA" id="ARBA00022475"/>
    </source>
</evidence>
<name>A0A317YKV2_STAPS</name>
<evidence type="ECO:0000256" key="9">
    <source>
        <dbReference type="RuleBase" id="RU000320"/>
    </source>
</evidence>
<evidence type="ECO:0000256" key="3">
    <source>
        <dbReference type="ARBA" id="ARBA00022449"/>
    </source>
</evidence>
<feature type="non-terminal residue" evidence="12">
    <location>
        <position position="111"/>
    </location>
</feature>
<keyword evidence="8 10" id="KW-0472">Membrane</keyword>
<dbReference type="RefSeq" id="WP_274541626.1">
    <property type="nucleotide sequence ID" value="NZ_QEIT01000857.1"/>
</dbReference>
<feature type="transmembrane region" description="Helical" evidence="10">
    <location>
        <begin position="57"/>
        <end position="78"/>
    </location>
</feature>
<feature type="domain" description="NADH:quinone oxidoreductase/Mrp antiporter transmembrane" evidence="11">
    <location>
        <begin position="2"/>
        <end position="108"/>
    </location>
</feature>
<sequence length="111" mass="12010">TLNLADISNKLANLSAHDSGLVNIVFILFIFVFATKAGVFPMFVWLPNAYYAPPIPIIAFFGALLTKVGVYAIARTLSLFFSDNVSCSHYVILFLALLTIIFGCVGAVAYA</sequence>
<evidence type="ECO:0000313" key="12">
    <source>
        <dbReference type="EMBL" id="PWZ65871.1"/>
    </source>
</evidence>
<dbReference type="PANTHER" id="PTHR42703:SF1">
    <property type="entry name" value="NA(+)_H(+) ANTIPORTER SUBUNIT D1"/>
    <property type="match status" value="1"/>
</dbReference>
<evidence type="ECO:0000256" key="8">
    <source>
        <dbReference type="ARBA" id="ARBA00023136"/>
    </source>
</evidence>
<comment type="subcellular location">
    <subcellularLocation>
        <location evidence="1">Cell membrane</location>
        <topology evidence="1">Multi-pass membrane protein</topology>
    </subcellularLocation>
    <subcellularLocation>
        <location evidence="9">Membrane</location>
        <topology evidence="9">Multi-pass membrane protein</topology>
    </subcellularLocation>
</comment>
<evidence type="ECO:0000256" key="6">
    <source>
        <dbReference type="ARBA" id="ARBA00022989"/>
    </source>
</evidence>
<keyword evidence="5 9" id="KW-0812">Transmembrane</keyword>
<dbReference type="GO" id="GO:0015297">
    <property type="term" value="F:antiporter activity"/>
    <property type="evidence" value="ECO:0007669"/>
    <property type="project" value="UniProtKB-KW"/>
</dbReference>
<reference evidence="12 13" key="1">
    <citation type="journal article" date="2018" name="Vet. Microbiol.">
        <title>Clonal diversity and geographic distribution of methicillin-resistant Staphylococcus pseudintermedius from Australian animals: Discovery of novel sequence types.</title>
        <authorList>
            <person name="Worthing K.A."/>
            <person name="Abraham S."/>
            <person name="Coombs G.W."/>
            <person name="Pang S."/>
            <person name="Saputra S."/>
            <person name="Jordan D."/>
            <person name="Trott D.J."/>
            <person name="Norris J.M."/>
        </authorList>
    </citation>
    <scope>NUCLEOTIDE SEQUENCE [LARGE SCALE GENOMIC DNA]</scope>
    <source>
        <strain evidence="12 13">ST525 1</strain>
    </source>
</reference>
<evidence type="ECO:0000256" key="10">
    <source>
        <dbReference type="SAM" id="Phobius"/>
    </source>
</evidence>
<dbReference type="EMBL" id="QEIT01000857">
    <property type="protein sequence ID" value="PWZ65871.1"/>
    <property type="molecule type" value="Genomic_DNA"/>
</dbReference>
<dbReference type="GO" id="GO:0006811">
    <property type="term" value="P:monoatomic ion transport"/>
    <property type="evidence" value="ECO:0007669"/>
    <property type="project" value="UniProtKB-KW"/>
</dbReference>
<comment type="similarity">
    <text evidence="2">Belongs to the CPA3 antiporters (TC 2.A.63) subunit D family.</text>
</comment>
<dbReference type="InterPro" id="IPR001750">
    <property type="entry name" value="ND/Mrp_TM"/>
</dbReference>
<keyword evidence="3" id="KW-0050">Antiport</keyword>
<dbReference type="Pfam" id="PF00361">
    <property type="entry name" value="Proton_antipo_M"/>
    <property type="match status" value="1"/>
</dbReference>
<dbReference type="AlphaFoldDB" id="A0A317YKV2"/>
<keyword evidence="4" id="KW-1003">Cell membrane</keyword>
<dbReference type="InterPro" id="IPR050586">
    <property type="entry name" value="CPA3_Na-H_Antiporter_D"/>
</dbReference>
<evidence type="ECO:0000256" key="1">
    <source>
        <dbReference type="ARBA" id="ARBA00004651"/>
    </source>
</evidence>
<proteinExistence type="inferred from homology"/>
<dbReference type="GO" id="GO:0005886">
    <property type="term" value="C:plasma membrane"/>
    <property type="evidence" value="ECO:0007669"/>
    <property type="project" value="UniProtKB-SubCell"/>
</dbReference>
<keyword evidence="6 10" id="KW-1133">Transmembrane helix</keyword>
<evidence type="ECO:0000256" key="2">
    <source>
        <dbReference type="ARBA" id="ARBA00005346"/>
    </source>
</evidence>
<dbReference type="PANTHER" id="PTHR42703">
    <property type="entry name" value="NADH DEHYDROGENASE"/>
    <property type="match status" value="1"/>
</dbReference>
<keyword evidence="3" id="KW-0813">Transport</keyword>
<accession>A0A317YKV2</accession>